<protein>
    <recommendedName>
        <fullName evidence="3">DUF6318 domain-containing protein</fullName>
    </recommendedName>
</protein>
<accession>A0ABQ2B614</accession>
<dbReference type="PROSITE" id="PS51257">
    <property type="entry name" value="PROKAR_LIPOPROTEIN"/>
    <property type="match status" value="1"/>
</dbReference>
<comment type="caution">
    <text evidence="4">The sequence shown here is derived from an EMBL/GenBank/DDBJ whole genome shotgun (WGS) entry which is preliminary data.</text>
</comment>
<evidence type="ECO:0000256" key="1">
    <source>
        <dbReference type="SAM" id="MobiDB-lite"/>
    </source>
</evidence>
<dbReference type="Pfam" id="PF19843">
    <property type="entry name" value="DUF6318"/>
    <property type="match status" value="1"/>
</dbReference>
<dbReference type="RefSeq" id="WP_188522511.1">
    <property type="nucleotide sequence ID" value="NZ_BMDG01000003.1"/>
</dbReference>
<organism evidence="4 5">
    <name type="scientific">Isoptericola cucumis</name>
    <dbReference type="NCBI Taxonomy" id="1776856"/>
    <lineage>
        <taxon>Bacteria</taxon>
        <taxon>Bacillati</taxon>
        <taxon>Actinomycetota</taxon>
        <taxon>Actinomycetes</taxon>
        <taxon>Micrococcales</taxon>
        <taxon>Promicromonosporaceae</taxon>
        <taxon>Isoptericola</taxon>
    </lineage>
</organism>
<dbReference type="InterPro" id="IPR046281">
    <property type="entry name" value="DUF6318"/>
</dbReference>
<feature type="compositionally biased region" description="Low complexity" evidence="1">
    <location>
        <begin position="27"/>
        <end position="60"/>
    </location>
</feature>
<feature type="signal peptide" evidence="2">
    <location>
        <begin position="1"/>
        <end position="16"/>
    </location>
</feature>
<evidence type="ECO:0000256" key="2">
    <source>
        <dbReference type="SAM" id="SignalP"/>
    </source>
</evidence>
<dbReference type="Proteomes" id="UP000632535">
    <property type="component" value="Unassembled WGS sequence"/>
</dbReference>
<evidence type="ECO:0000313" key="5">
    <source>
        <dbReference type="Proteomes" id="UP000632535"/>
    </source>
</evidence>
<proteinExistence type="predicted"/>
<feature type="region of interest" description="Disordered" evidence="1">
    <location>
        <begin position="27"/>
        <end position="70"/>
    </location>
</feature>
<feature type="domain" description="DUF6318" evidence="3">
    <location>
        <begin position="58"/>
        <end position="192"/>
    </location>
</feature>
<reference evidence="5" key="1">
    <citation type="journal article" date="2019" name="Int. J. Syst. Evol. Microbiol.">
        <title>The Global Catalogue of Microorganisms (GCM) 10K type strain sequencing project: providing services to taxonomists for standard genome sequencing and annotation.</title>
        <authorList>
            <consortium name="The Broad Institute Genomics Platform"/>
            <consortium name="The Broad Institute Genome Sequencing Center for Infectious Disease"/>
            <person name="Wu L."/>
            <person name="Ma J."/>
        </authorList>
    </citation>
    <scope>NUCLEOTIDE SEQUENCE [LARGE SCALE GENOMIC DNA]</scope>
    <source>
        <strain evidence="5">CCM 8653</strain>
    </source>
</reference>
<keyword evidence="5" id="KW-1185">Reference proteome</keyword>
<evidence type="ECO:0000313" key="4">
    <source>
        <dbReference type="EMBL" id="GGI06068.1"/>
    </source>
</evidence>
<name>A0ABQ2B614_9MICO</name>
<keyword evidence="2" id="KW-0732">Signal</keyword>
<feature type="chain" id="PRO_5046888192" description="DUF6318 domain-containing protein" evidence="2">
    <location>
        <begin position="17"/>
        <end position="199"/>
    </location>
</feature>
<dbReference type="EMBL" id="BMDG01000003">
    <property type="protein sequence ID" value="GGI06068.1"/>
    <property type="molecule type" value="Genomic_DNA"/>
</dbReference>
<gene>
    <name evidence="4" type="ORF">GCM10007368_09300</name>
</gene>
<sequence length="199" mass="20986">MTRARAILAATSIASAAALLVAGCGDDTPATPSPEPTATASADASPSPSPTSTSVVVAPERPQAMDDDGPAGAEAAAVYFLELDDYIMKTGDTAEWEAMSHKSCGYCTNRLDQANLIAERGDTFEGGEARIRILHTYEQDAATGIWPIDVEIKESRSTITDVKGKVVFEQPAQTSTARVETTRSDGRWVIVGVPDIPES</sequence>
<evidence type="ECO:0000259" key="3">
    <source>
        <dbReference type="Pfam" id="PF19843"/>
    </source>
</evidence>